<dbReference type="AlphaFoldDB" id="A0A329MTN4"/>
<keyword evidence="6" id="KW-1185">Reference proteome</keyword>
<evidence type="ECO:0000313" key="5">
    <source>
        <dbReference type="EMBL" id="RAV23325.1"/>
    </source>
</evidence>
<dbReference type="Proteomes" id="UP000250369">
    <property type="component" value="Unassembled WGS sequence"/>
</dbReference>
<dbReference type="SMART" id="SM00347">
    <property type="entry name" value="HTH_MARR"/>
    <property type="match status" value="1"/>
</dbReference>
<organism evidence="5 6">
    <name type="scientific">Paenibacillus contaminans</name>
    <dbReference type="NCBI Taxonomy" id="450362"/>
    <lineage>
        <taxon>Bacteria</taxon>
        <taxon>Bacillati</taxon>
        <taxon>Bacillota</taxon>
        <taxon>Bacilli</taxon>
        <taxon>Bacillales</taxon>
        <taxon>Paenibacillaceae</taxon>
        <taxon>Paenibacillus</taxon>
    </lineage>
</organism>
<dbReference type="SUPFAM" id="SSF46785">
    <property type="entry name" value="Winged helix' DNA-binding domain"/>
    <property type="match status" value="1"/>
</dbReference>
<gene>
    <name evidence="5" type="ORF">DQG23_03795</name>
</gene>
<protein>
    <submittedName>
        <fullName evidence="5">MarR family transcriptional regulator</fullName>
    </submittedName>
</protein>
<dbReference type="EMBL" id="QMFB01000001">
    <property type="protein sequence ID" value="RAV23325.1"/>
    <property type="molecule type" value="Genomic_DNA"/>
</dbReference>
<dbReference type="PROSITE" id="PS01117">
    <property type="entry name" value="HTH_MARR_1"/>
    <property type="match status" value="1"/>
</dbReference>
<dbReference type="InterPro" id="IPR023187">
    <property type="entry name" value="Tscrpt_reg_MarR-type_CS"/>
</dbReference>
<dbReference type="PANTHER" id="PTHR33164:SF43">
    <property type="entry name" value="HTH-TYPE TRANSCRIPTIONAL REPRESSOR YETL"/>
    <property type="match status" value="1"/>
</dbReference>
<evidence type="ECO:0000256" key="1">
    <source>
        <dbReference type="ARBA" id="ARBA00023015"/>
    </source>
</evidence>
<sequence length="150" mass="16669">MKSIREYVSKHPLEVQTFFAMVDATSRLIGHSEKYWSSKGLNGARIRLLVEIAKEGGSILPSVLADRIGVTRANISVLLVPLEEQGYIQITGHPEDGRKRSIALTPEGENLLWAELPGNREVIAKNMSMLDETEMRHLLSLMSKLSGEAE</sequence>
<keyword evidence="3" id="KW-0804">Transcription</keyword>
<keyword evidence="1" id="KW-0805">Transcription regulation</keyword>
<accession>A0A329MTN4</accession>
<dbReference type="RefSeq" id="WP_113029436.1">
    <property type="nucleotide sequence ID" value="NZ_QMFB01000001.1"/>
</dbReference>
<dbReference type="InterPro" id="IPR036390">
    <property type="entry name" value="WH_DNA-bd_sf"/>
</dbReference>
<dbReference type="InterPro" id="IPR000835">
    <property type="entry name" value="HTH_MarR-typ"/>
</dbReference>
<dbReference type="Gene3D" id="1.10.10.10">
    <property type="entry name" value="Winged helix-like DNA-binding domain superfamily/Winged helix DNA-binding domain"/>
    <property type="match status" value="1"/>
</dbReference>
<dbReference type="PROSITE" id="PS50995">
    <property type="entry name" value="HTH_MARR_2"/>
    <property type="match status" value="1"/>
</dbReference>
<keyword evidence="2" id="KW-0238">DNA-binding</keyword>
<dbReference type="GO" id="GO:0006950">
    <property type="term" value="P:response to stress"/>
    <property type="evidence" value="ECO:0007669"/>
    <property type="project" value="TreeGrafter"/>
</dbReference>
<dbReference type="PANTHER" id="PTHR33164">
    <property type="entry name" value="TRANSCRIPTIONAL REGULATOR, MARR FAMILY"/>
    <property type="match status" value="1"/>
</dbReference>
<dbReference type="GO" id="GO:0003700">
    <property type="term" value="F:DNA-binding transcription factor activity"/>
    <property type="evidence" value="ECO:0007669"/>
    <property type="project" value="InterPro"/>
</dbReference>
<comment type="caution">
    <text evidence="5">The sequence shown here is derived from an EMBL/GenBank/DDBJ whole genome shotgun (WGS) entry which is preliminary data.</text>
</comment>
<evidence type="ECO:0000259" key="4">
    <source>
        <dbReference type="PROSITE" id="PS50995"/>
    </source>
</evidence>
<feature type="domain" description="HTH marR-type" evidence="4">
    <location>
        <begin position="14"/>
        <end position="147"/>
    </location>
</feature>
<dbReference type="InterPro" id="IPR039422">
    <property type="entry name" value="MarR/SlyA-like"/>
</dbReference>
<dbReference type="OrthoDB" id="582199at2"/>
<name>A0A329MTN4_9BACL</name>
<dbReference type="Pfam" id="PF12802">
    <property type="entry name" value="MarR_2"/>
    <property type="match status" value="1"/>
</dbReference>
<evidence type="ECO:0000256" key="2">
    <source>
        <dbReference type="ARBA" id="ARBA00023125"/>
    </source>
</evidence>
<dbReference type="InterPro" id="IPR036388">
    <property type="entry name" value="WH-like_DNA-bd_sf"/>
</dbReference>
<dbReference type="GO" id="GO:0003677">
    <property type="term" value="F:DNA binding"/>
    <property type="evidence" value="ECO:0007669"/>
    <property type="project" value="UniProtKB-KW"/>
</dbReference>
<evidence type="ECO:0000313" key="6">
    <source>
        <dbReference type="Proteomes" id="UP000250369"/>
    </source>
</evidence>
<proteinExistence type="predicted"/>
<dbReference type="PRINTS" id="PR00598">
    <property type="entry name" value="HTHMARR"/>
</dbReference>
<reference evidence="5 6" key="1">
    <citation type="journal article" date="2009" name="Int. J. Syst. Evol. Microbiol.">
        <title>Paenibacillus contaminans sp. nov., isolated from a contaminated laboratory plate.</title>
        <authorList>
            <person name="Chou J.H."/>
            <person name="Lee J.H."/>
            <person name="Lin M.C."/>
            <person name="Chang P.S."/>
            <person name="Arun A.B."/>
            <person name="Young C.C."/>
            <person name="Chen W.M."/>
        </authorList>
    </citation>
    <scope>NUCLEOTIDE SEQUENCE [LARGE SCALE GENOMIC DNA]</scope>
    <source>
        <strain evidence="5 6">CKOBP-6</strain>
    </source>
</reference>
<evidence type="ECO:0000256" key="3">
    <source>
        <dbReference type="ARBA" id="ARBA00023163"/>
    </source>
</evidence>